<dbReference type="InterPro" id="IPR039426">
    <property type="entry name" value="TonB-dep_rcpt-like"/>
</dbReference>
<evidence type="ECO:0000256" key="1">
    <source>
        <dbReference type="ARBA" id="ARBA00004571"/>
    </source>
</evidence>
<dbReference type="Proteomes" id="UP000051950">
    <property type="component" value="Unassembled WGS sequence"/>
</dbReference>
<proteinExistence type="inferred from homology"/>
<reference evidence="12 13" key="1">
    <citation type="submission" date="2015-11" db="EMBL/GenBank/DDBJ databases">
        <title>Sequence of Pedobacter ginsenosidimutans.</title>
        <authorList>
            <person name="Carson E."/>
            <person name="Keyser V."/>
            <person name="Newman J."/>
            <person name="Miller J."/>
        </authorList>
    </citation>
    <scope>NUCLEOTIDE SEQUENCE [LARGE SCALE GENOMIC DNA]</scope>
    <source>
        <strain evidence="12 13">KACC 14530</strain>
    </source>
</reference>
<keyword evidence="2 8" id="KW-0813">Transport</keyword>
<dbReference type="InterPro" id="IPR008969">
    <property type="entry name" value="CarboxyPept-like_regulatory"/>
</dbReference>
<dbReference type="InterPro" id="IPR036942">
    <property type="entry name" value="Beta-barrel_TonB_sf"/>
</dbReference>
<evidence type="ECO:0000256" key="7">
    <source>
        <dbReference type="ARBA" id="ARBA00023237"/>
    </source>
</evidence>
<dbReference type="OrthoDB" id="9768177at2"/>
<dbReference type="Gene3D" id="2.170.130.10">
    <property type="entry name" value="TonB-dependent receptor, plug domain"/>
    <property type="match status" value="1"/>
</dbReference>
<gene>
    <name evidence="12" type="ORF">ASU31_15275</name>
</gene>
<keyword evidence="13" id="KW-1185">Reference proteome</keyword>
<dbReference type="InterPro" id="IPR000531">
    <property type="entry name" value="Beta-barrel_TonB"/>
</dbReference>
<evidence type="ECO:0000259" key="11">
    <source>
        <dbReference type="Pfam" id="PF07715"/>
    </source>
</evidence>
<organism evidence="12 13">
    <name type="scientific">Pedobacter ginsenosidimutans</name>
    <dbReference type="NCBI Taxonomy" id="687842"/>
    <lineage>
        <taxon>Bacteria</taxon>
        <taxon>Pseudomonadati</taxon>
        <taxon>Bacteroidota</taxon>
        <taxon>Sphingobacteriia</taxon>
        <taxon>Sphingobacteriales</taxon>
        <taxon>Sphingobacteriaceae</taxon>
        <taxon>Pedobacter</taxon>
    </lineage>
</organism>
<protein>
    <submittedName>
        <fullName evidence="12">SusC/RagA family TonB-linked outer membrane protein</fullName>
    </submittedName>
</protein>
<evidence type="ECO:0000256" key="2">
    <source>
        <dbReference type="ARBA" id="ARBA00022448"/>
    </source>
</evidence>
<keyword evidence="3 8" id="KW-1134">Transmembrane beta strand</keyword>
<dbReference type="SUPFAM" id="SSF56935">
    <property type="entry name" value="Porins"/>
    <property type="match status" value="1"/>
</dbReference>
<evidence type="ECO:0000256" key="5">
    <source>
        <dbReference type="ARBA" id="ARBA00023077"/>
    </source>
</evidence>
<evidence type="ECO:0000259" key="10">
    <source>
        <dbReference type="Pfam" id="PF00593"/>
    </source>
</evidence>
<name>A0A0T5VN21_9SPHI</name>
<dbReference type="RefSeq" id="WP_057933189.1">
    <property type="nucleotide sequence ID" value="NZ_LMZQ01000011.1"/>
</dbReference>
<evidence type="ECO:0000256" key="6">
    <source>
        <dbReference type="ARBA" id="ARBA00023136"/>
    </source>
</evidence>
<dbReference type="STRING" id="687842.ASU31_15275"/>
<dbReference type="PROSITE" id="PS52016">
    <property type="entry name" value="TONB_DEPENDENT_REC_3"/>
    <property type="match status" value="1"/>
</dbReference>
<evidence type="ECO:0000256" key="8">
    <source>
        <dbReference type="PROSITE-ProRule" id="PRU01360"/>
    </source>
</evidence>
<dbReference type="Pfam" id="PF13715">
    <property type="entry name" value="CarbopepD_reg_2"/>
    <property type="match status" value="1"/>
</dbReference>
<comment type="similarity">
    <text evidence="8 9">Belongs to the TonB-dependent receptor family.</text>
</comment>
<dbReference type="NCBIfam" id="TIGR04056">
    <property type="entry name" value="OMP_RagA_SusC"/>
    <property type="match status" value="1"/>
</dbReference>
<dbReference type="AlphaFoldDB" id="A0A0T5VN21"/>
<dbReference type="Gene3D" id="2.40.170.20">
    <property type="entry name" value="TonB-dependent receptor, beta-barrel domain"/>
    <property type="match status" value="1"/>
</dbReference>
<evidence type="ECO:0000256" key="4">
    <source>
        <dbReference type="ARBA" id="ARBA00022692"/>
    </source>
</evidence>
<keyword evidence="4 8" id="KW-0812">Transmembrane</keyword>
<feature type="domain" description="TonB-dependent receptor-like beta-barrel" evidence="10">
    <location>
        <begin position="400"/>
        <end position="933"/>
    </location>
</feature>
<evidence type="ECO:0000256" key="3">
    <source>
        <dbReference type="ARBA" id="ARBA00022452"/>
    </source>
</evidence>
<dbReference type="InterPro" id="IPR023997">
    <property type="entry name" value="TonB-dep_OMP_SusC/RagA_CS"/>
</dbReference>
<dbReference type="NCBIfam" id="TIGR04057">
    <property type="entry name" value="SusC_RagA_signa"/>
    <property type="match status" value="1"/>
</dbReference>
<dbReference type="Pfam" id="PF07715">
    <property type="entry name" value="Plug"/>
    <property type="match status" value="1"/>
</dbReference>
<evidence type="ECO:0000313" key="13">
    <source>
        <dbReference type="Proteomes" id="UP000051950"/>
    </source>
</evidence>
<dbReference type="InterPro" id="IPR037066">
    <property type="entry name" value="Plug_dom_sf"/>
</dbReference>
<accession>A0A0T5VN21</accession>
<comment type="caution">
    <text evidence="12">The sequence shown here is derived from an EMBL/GenBank/DDBJ whole genome shotgun (WGS) entry which is preliminary data.</text>
</comment>
<dbReference type="InterPro" id="IPR012910">
    <property type="entry name" value="Plug_dom"/>
</dbReference>
<dbReference type="SUPFAM" id="SSF49464">
    <property type="entry name" value="Carboxypeptidase regulatory domain-like"/>
    <property type="match status" value="1"/>
</dbReference>
<keyword evidence="7 8" id="KW-0998">Cell outer membrane</keyword>
<feature type="domain" description="TonB-dependent receptor plug" evidence="11">
    <location>
        <begin position="124"/>
        <end position="237"/>
    </location>
</feature>
<evidence type="ECO:0000313" key="12">
    <source>
        <dbReference type="EMBL" id="KRT15248.1"/>
    </source>
</evidence>
<dbReference type="GO" id="GO:0009279">
    <property type="term" value="C:cell outer membrane"/>
    <property type="evidence" value="ECO:0007669"/>
    <property type="project" value="UniProtKB-SubCell"/>
</dbReference>
<comment type="subcellular location">
    <subcellularLocation>
        <location evidence="1 8">Cell outer membrane</location>
        <topology evidence="1 8">Multi-pass membrane protein</topology>
    </subcellularLocation>
</comment>
<keyword evidence="6 8" id="KW-0472">Membrane</keyword>
<dbReference type="EMBL" id="LMZQ01000011">
    <property type="protein sequence ID" value="KRT15248.1"/>
    <property type="molecule type" value="Genomic_DNA"/>
</dbReference>
<sequence length="1056" mass="115513">MNQTISIRKLPAFLLVVIFLVLLHLKSYAQERQITGKIVGSDNPAPLRGATVLLKAKNTAVSTNEQGQYSIRANTGDVLVFKMIGFQSQEIMIGDGSIINVILRIESTKLDEVVVIGYGDKARSDLTGSISSISGKELLRTQPTTVDQALQGKVPGVVVQQISGQPGGGVSVQIRGLSGFSNNPPLYVVDGLQILPSTGDKGTNPLSSINPSEIASIDILKDASATAIYGAQATNGVVIITTKRGISGPPVISYDGYAGAQALPKYYDVMNLREYATFMNEKAAIIGYDLRPQFANPAYLGVGTDWQKALFRTALMQNHNVALTGGDARTKYYLSGTYFSQDGIALGSDFRRISSRLNLDNKTTDWLKMGVSLQLANVKENVTTSQSGVIRQALNQTPDVNVVNPDGTWGGNDPNIYGATGTNPFALAKIVKDLKNRYELFGNAYAEVQFTKGLTLRNEISGNFTTATEDQFDPIYTMGAYSKTSNSATYFSGKNTFYSLTNYLTYSHSFASKYNLNAMVGHESKLWDYENVSAKRTNFPSNNVQAINGGDATTATNSGDKGQTAGESYFGRIDFKYDDKYNITLNVRNDGSSKFAANNRWVTTYSGAFAWKLKQEKFLKDVKAIDDLKLRIGYGLQNNQNIRDYAYGSTLTTVATSLSGNSQLIATSGNPDVKWETTKGYNTGLDVSILNRRVDFSIDAYYKRTDNLLLSLTLPLYSGMVDATGYAPGSIQSPYINIGSVSNKGIEFSVTSHNIKSKNFNWRSNLTFSRNNNKILTLNTDAAALYGYAGSTAITKSTVGRSIGEYYGYEALGTYKNAEDFKKYPALPQKGGLPIPITNGSGGVWVGDVIFKDQNNDGVIDESDQVYLGSPIPKFQFGINNSFNYKNFDLNIFMAGNYGNKLYNQVRVDAENPNQNFGYFRNVGDFARIGLINPAGSATDINNVYITNPETSITRISQSSGNDNQRFSSKYIEDGSFIRCKSITLGYNFKESLLSKIHLKNLRLYAQVTNVFTITKYKGYDPEIGSWNPLAAGVDNGYYAQPRVFTIGANISILNN</sequence>
<keyword evidence="5 9" id="KW-0798">TonB box</keyword>
<evidence type="ECO:0000256" key="9">
    <source>
        <dbReference type="RuleBase" id="RU003357"/>
    </source>
</evidence>
<dbReference type="InterPro" id="IPR023996">
    <property type="entry name" value="TonB-dep_OMP_SusC/RagA"/>
</dbReference>
<dbReference type="Pfam" id="PF00593">
    <property type="entry name" value="TonB_dep_Rec_b-barrel"/>
    <property type="match status" value="1"/>
</dbReference>